<dbReference type="EMBL" id="QTSX02004392">
    <property type="protein sequence ID" value="KAJ9065013.1"/>
    <property type="molecule type" value="Genomic_DNA"/>
</dbReference>
<comment type="caution">
    <text evidence="1">The sequence shown here is derived from an EMBL/GenBank/DDBJ whole genome shotgun (WGS) entry which is preliminary data.</text>
</comment>
<evidence type="ECO:0000313" key="2">
    <source>
        <dbReference type="Proteomes" id="UP001165960"/>
    </source>
</evidence>
<sequence length="303" mass="33536">MNTFNFFLSALCLASAATSDVTNIVIKDNVNYVLKLGTCEKLATIHVAIQSTTTELPYLFPKFETSDGTVAKDQSVAGWAGSVMRHAVEVVYKANSKLDAIKEALKELETVFYTNQKHNTTFDAMKVYELNAKAYARLEENYKRYVIENVNNLKNDVKMVAHANSKDIKMVLDALTAVGAVNIGNPHEDVKEATDKVIATAGDIAHSFPGHFKIADFKLKELELTGTKKTDYEVYVIPPNAHKSADSQKLGPTTFYVNVHFKCGDEPDEESFVRYRFTVTSNACAVSLVSSTVVFAATFFLML</sequence>
<keyword evidence="2" id="KW-1185">Reference proteome</keyword>
<protein>
    <submittedName>
        <fullName evidence="1">Uncharacterized protein</fullName>
    </submittedName>
</protein>
<accession>A0ACC2SRN4</accession>
<name>A0ACC2SRN4_9FUNG</name>
<gene>
    <name evidence="1" type="ORF">DSO57_1024421</name>
</gene>
<dbReference type="Proteomes" id="UP001165960">
    <property type="component" value="Unassembled WGS sequence"/>
</dbReference>
<proteinExistence type="predicted"/>
<organism evidence="1 2">
    <name type="scientific">Entomophthora muscae</name>
    <dbReference type="NCBI Taxonomy" id="34485"/>
    <lineage>
        <taxon>Eukaryota</taxon>
        <taxon>Fungi</taxon>
        <taxon>Fungi incertae sedis</taxon>
        <taxon>Zoopagomycota</taxon>
        <taxon>Entomophthoromycotina</taxon>
        <taxon>Entomophthoromycetes</taxon>
        <taxon>Entomophthorales</taxon>
        <taxon>Entomophthoraceae</taxon>
        <taxon>Entomophthora</taxon>
    </lineage>
</organism>
<reference evidence="1" key="1">
    <citation type="submission" date="2022-04" db="EMBL/GenBank/DDBJ databases">
        <title>Genome of the entomopathogenic fungus Entomophthora muscae.</title>
        <authorList>
            <person name="Elya C."/>
            <person name="Lovett B.R."/>
            <person name="Lee E."/>
            <person name="Macias A.M."/>
            <person name="Hajek A.E."/>
            <person name="De Bivort B.L."/>
            <person name="Kasson M.T."/>
            <person name="De Fine Licht H.H."/>
            <person name="Stajich J.E."/>
        </authorList>
    </citation>
    <scope>NUCLEOTIDE SEQUENCE</scope>
    <source>
        <strain evidence="1">Berkeley</strain>
    </source>
</reference>
<evidence type="ECO:0000313" key="1">
    <source>
        <dbReference type="EMBL" id="KAJ9065013.1"/>
    </source>
</evidence>